<evidence type="ECO:0000256" key="2">
    <source>
        <dbReference type="ARBA" id="ARBA00022519"/>
    </source>
</evidence>
<comment type="subcellular location">
    <subcellularLocation>
        <location evidence="11">Cell inner membrane</location>
        <topology evidence="11">Single-pass membrane protein</topology>
    </subcellularLocation>
</comment>
<dbReference type="InterPro" id="IPR023346">
    <property type="entry name" value="Lysozyme-like_dom_sf"/>
</dbReference>
<comment type="catalytic activity">
    <reaction evidence="11">
        <text>[GlcNAc-(1-&gt;4)-Mur2Ac(oyl-L-Ala-gamma-D-Glu-L-Lys-D-Ala-D-Ala)](n)-di-trans,octa-cis-undecaprenyl diphosphate + beta-D-GlcNAc-(1-&gt;4)-Mur2Ac(oyl-L-Ala-gamma-D-Glu-L-Lys-D-Ala-D-Ala)-di-trans,octa-cis-undecaprenyl diphosphate = [GlcNAc-(1-&gt;4)-Mur2Ac(oyl-L-Ala-gamma-D-Glu-L-Lys-D-Ala-D-Ala)](n+1)-di-trans,octa-cis-undecaprenyl diphosphate + di-trans,octa-cis-undecaprenyl diphosphate + H(+)</text>
        <dbReference type="Rhea" id="RHEA:23708"/>
        <dbReference type="Rhea" id="RHEA-COMP:9602"/>
        <dbReference type="Rhea" id="RHEA-COMP:9603"/>
        <dbReference type="ChEBI" id="CHEBI:15378"/>
        <dbReference type="ChEBI" id="CHEBI:58405"/>
        <dbReference type="ChEBI" id="CHEBI:60033"/>
        <dbReference type="ChEBI" id="CHEBI:78435"/>
        <dbReference type="EC" id="2.4.99.28"/>
    </reaction>
</comment>
<keyword evidence="5 11" id="KW-0812">Transmembrane</keyword>
<dbReference type="InterPro" id="IPR011812">
    <property type="entry name" value="Pep_trsgly"/>
</dbReference>
<dbReference type="HAMAP" id="MF_00766">
    <property type="entry name" value="PGT_MtgA"/>
    <property type="match status" value="1"/>
</dbReference>
<dbReference type="NCBIfam" id="TIGR02070">
    <property type="entry name" value="mono_pep_trsgly"/>
    <property type="match status" value="1"/>
</dbReference>
<keyword evidence="2 11" id="KW-0997">Cell inner membrane</keyword>
<dbReference type="GO" id="GO:0008955">
    <property type="term" value="F:peptidoglycan glycosyltransferase activity"/>
    <property type="evidence" value="ECO:0007669"/>
    <property type="project" value="UniProtKB-UniRule"/>
</dbReference>
<comment type="pathway">
    <text evidence="11">Cell wall biogenesis; peptidoglycan biosynthesis.</text>
</comment>
<evidence type="ECO:0000256" key="9">
    <source>
        <dbReference type="ARBA" id="ARBA00023136"/>
    </source>
</evidence>
<dbReference type="eggNOG" id="COG0744">
    <property type="taxonomic scope" value="Bacteria"/>
</dbReference>
<evidence type="ECO:0000256" key="4">
    <source>
        <dbReference type="ARBA" id="ARBA00022679"/>
    </source>
</evidence>
<evidence type="ECO:0000256" key="12">
    <source>
        <dbReference type="SAM" id="MobiDB-lite"/>
    </source>
</evidence>
<keyword evidence="3 11" id="KW-0328">Glycosyltransferase</keyword>
<evidence type="ECO:0000313" key="14">
    <source>
        <dbReference type="EMBL" id="AGK59200.1"/>
    </source>
</evidence>
<keyword evidence="8 11" id="KW-1133">Transmembrane helix</keyword>
<evidence type="ECO:0000256" key="11">
    <source>
        <dbReference type="HAMAP-Rule" id="MF_00766"/>
    </source>
</evidence>
<dbReference type="Pfam" id="PF00912">
    <property type="entry name" value="Transgly"/>
    <property type="match status" value="1"/>
</dbReference>
<organism evidence="14 15">
    <name type="scientific">Hyphomicrobium denitrificans 1NES1</name>
    <dbReference type="NCBI Taxonomy" id="670307"/>
    <lineage>
        <taxon>Bacteria</taxon>
        <taxon>Pseudomonadati</taxon>
        <taxon>Pseudomonadota</taxon>
        <taxon>Alphaproteobacteria</taxon>
        <taxon>Hyphomicrobiales</taxon>
        <taxon>Hyphomicrobiaceae</taxon>
        <taxon>Hyphomicrobium</taxon>
    </lineage>
</organism>
<evidence type="ECO:0000256" key="7">
    <source>
        <dbReference type="ARBA" id="ARBA00022984"/>
    </source>
</evidence>
<name>U3GL74_9HYPH</name>
<evidence type="ECO:0000259" key="13">
    <source>
        <dbReference type="Pfam" id="PF00912"/>
    </source>
</evidence>
<evidence type="ECO:0000256" key="10">
    <source>
        <dbReference type="ARBA" id="ARBA00023316"/>
    </source>
</evidence>
<keyword evidence="9 11" id="KW-0472">Membrane</keyword>
<dbReference type="KEGG" id="hdt:HYPDE_37643"/>
<keyword evidence="1 11" id="KW-1003">Cell membrane</keyword>
<dbReference type="Proteomes" id="UP000005952">
    <property type="component" value="Chromosome"/>
</dbReference>
<dbReference type="AlphaFoldDB" id="U3GL74"/>
<feature type="transmembrane region" description="Helical" evidence="11">
    <location>
        <begin position="229"/>
        <end position="251"/>
    </location>
</feature>
<evidence type="ECO:0000313" key="15">
    <source>
        <dbReference type="Proteomes" id="UP000005952"/>
    </source>
</evidence>
<dbReference type="Gene3D" id="1.10.3810.10">
    <property type="entry name" value="Biosynthetic peptidoglycan transglycosylase-like"/>
    <property type="match status" value="1"/>
</dbReference>
<dbReference type="STRING" id="670307.HYPDE_37643"/>
<dbReference type="PANTHER" id="PTHR30400">
    <property type="entry name" value="MONOFUNCTIONAL BIOSYNTHETIC PEPTIDOGLYCAN TRANSGLYCOSYLASE"/>
    <property type="match status" value="1"/>
</dbReference>
<dbReference type="SUPFAM" id="SSF53955">
    <property type="entry name" value="Lysozyme-like"/>
    <property type="match status" value="1"/>
</dbReference>
<feature type="region of interest" description="Disordered" evidence="12">
    <location>
        <begin position="96"/>
        <end position="116"/>
    </location>
</feature>
<feature type="compositionally biased region" description="Basic and acidic residues" evidence="12">
    <location>
        <begin position="15"/>
        <end position="25"/>
    </location>
</feature>
<dbReference type="GO" id="GO:0071555">
    <property type="term" value="P:cell wall organization"/>
    <property type="evidence" value="ECO:0007669"/>
    <property type="project" value="UniProtKB-KW"/>
</dbReference>
<dbReference type="GO" id="GO:0005886">
    <property type="term" value="C:plasma membrane"/>
    <property type="evidence" value="ECO:0007669"/>
    <property type="project" value="UniProtKB-SubCell"/>
</dbReference>
<keyword evidence="6 11" id="KW-0133">Cell shape</keyword>
<dbReference type="EC" id="2.4.99.28" evidence="11"/>
<dbReference type="UniPathway" id="UPA00219"/>
<dbReference type="GO" id="GO:0016763">
    <property type="term" value="F:pentosyltransferase activity"/>
    <property type="evidence" value="ECO:0007669"/>
    <property type="project" value="InterPro"/>
</dbReference>
<dbReference type="GO" id="GO:0008360">
    <property type="term" value="P:regulation of cell shape"/>
    <property type="evidence" value="ECO:0007669"/>
    <property type="project" value="UniProtKB-KW"/>
</dbReference>
<feature type="compositionally biased region" description="Low complexity" evidence="12">
    <location>
        <begin position="155"/>
        <end position="169"/>
    </location>
</feature>
<proteinExistence type="inferred from homology"/>
<keyword evidence="10 11" id="KW-0961">Cell wall biogenesis/degradation</keyword>
<accession>U3GL74</accession>
<sequence>MLPADAVSHCNRHKQSMDRSQETSERTAAPPAEASAEERRLASCGQALEPGITGGRCEVLEIMPPRPLPPIAFRYRSEPPLEVAPPAPMPARFFQRSGPAFDRPPAEPTRPRAEAGDRLSAIDAVLSEIDAEAAARSLTAVAGQARETLQNLNRSQPQTSPASAATPPSLGSLIPGAPRLEMPSRRQELAFTGLQADVAIRSGPEDLGTGFSATEDAGYRPIVRRLLRIVVRVAAGWLTVVLLLMIAYRFVNPPASMLMLQQWLFGQKIVNTWVPIEKISPNIIRAVIASEDSRFCEHHGVDFEALMGAVTEAGTARGASTISMQVVKNLFLWSSRSYVRKAVEMPLTLVMEMLWPKRRIMEVYLNIAEWGPGIFGIEAAAQFRFHKPASGLSAGEASRLAVALPNPRVRNPVKPGPGMQRLARIVQMRMRLASADRTSCVLPRRRN</sequence>
<dbReference type="OrthoDB" id="9766909at2"/>
<feature type="region of interest" description="Disordered" evidence="12">
    <location>
        <begin position="151"/>
        <end position="178"/>
    </location>
</feature>
<evidence type="ECO:0000256" key="6">
    <source>
        <dbReference type="ARBA" id="ARBA00022960"/>
    </source>
</evidence>
<comment type="similarity">
    <text evidence="11">Belongs to the glycosyltransferase 51 family.</text>
</comment>
<gene>
    <name evidence="11" type="primary">mtgA</name>
    <name evidence="14" type="ORF">HYPDE_37643</name>
</gene>
<keyword evidence="15" id="KW-1185">Reference proteome</keyword>
<dbReference type="PANTHER" id="PTHR30400:SF0">
    <property type="entry name" value="BIOSYNTHETIC PEPTIDOGLYCAN TRANSGLYCOSYLASE"/>
    <property type="match status" value="1"/>
</dbReference>
<evidence type="ECO:0000256" key="3">
    <source>
        <dbReference type="ARBA" id="ARBA00022676"/>
    </source>
</evidence>
<evidence type="ECO:0000256" key="5">
    <source>
        <dbReference type="ARBA" id="ARBA00022692"/>
    </source>
</evidence>
<evidence type="ECO:0000256" key="1">
    <source>
        <dbReference type="ARBA" id="ARBA00022475"/>
    </source>
</evidence>
<dbReference type="InterPro" id="IPR001264">
    <property type="entry name" value="Glyco_trans_51"/>
</dbReference>
<dbReference type="HOGENOM" id="CLU_048869_0_0_5"/>
<evidence type="ECO:0000256" key="8">
    <source>
        <dbReference type="ARBA" id="ARBA00022989"/>
    </source>
</evidence>
<dbReference type="InterPro" id="IPR036950">
    <property type="entry name" value="PBP_transglycosylase"/>
</dbReference>
<feature type="domain" description="Glycosyl transferase family 51" evidence="13">
    <location>
        <begin position="268"/>
        <end position="428"/>
    </location>
</feature>
<dbReference type="GO" id="GO:0009274">
    <property type="term" value="C:peptidoglycan-based cell wall"/>
    <property type="evidence" value="ECO:0007669"/>
    <property type="project" value="InterPro"/>
</dbReference>
<dbReference type="GO" id="GO:0009252">
    <property type="term" value="P:peptidoglycan biosynthetic process"/>
    <property type="evidence" value="ECO:0007669"/>
    <property type="project" value="UniProtKB-UniRule"/>
</dbReference>
<keyword evidence="7 11" id="KW-0573">Peptidoglycan synthesis</keyword>
<comment type="function">
    <text evidence="11">Peptidoglycan polymerase that catalyzes glycan chain elongation from lipid-linked precursors.</text>
</comment>
<protein>
    <recommendedName>
        <fullName evidence="11">Biosynthetic peptidoglycan transglycosylase</fullName>
        <ecNumber evidence="11">2.4.99.28</ecNumber>
    </recommendedName>
    <alternativeName>
        <fullName evidence="11">Glycan polymerase</fullName>
    </alternativeName>
    <alternativeName>
        <fullName evidence="11">Peptidoglycan glycosyltransferase MtgA</fullName>
        <shortName evidence="11">PGT</shortName>
    </alternativeName>
</protein>
<feature type="region of interest" description="Disordered" evidence="12">
    <location>
        <begin position="1"/>
        <end position="44"/>
    </location>
</feature>
<keyword evidence="4 11" id="KW-0808">Transferase</keyword>
<reference evidence="14 15" key="1">
    <citation type="journal article" date="2013" name="Genome Announc.">
        <title>Genome sequences for three denitrifying bacterial strains isolated from a uranium- and nitrate-contaminated subsurface environment.</title>
        <authorList>
            <person name="Venkatramanan R."/>
            <person name="Prakash O."/>
            <person name="Woyke T."/>
            <person name="Chain P."/>
            <person name="Goodwin L.A."/>
            <person name="Watson D."/>
            <person name="Brooks S."/>
            <person name="Kostka J.E."/>
            <person name="Green S.J."/>
        </authorList>
    </citation>
    <scope>NUCLEOTIDE SEQUENCE [LARGE SCALE GENOMIC DNA]</scope>
    <source>
        <strain evidence="14 15">1NES1</strain>
    </source>
</reference>
<dbReference type="EMBL" id="CP005587">
    <property type="protein sequence ID" value="AGK59200.1"/>
    <property type="molecule type" value="Genomic_DNA"/>
</dbReference>